<protein>
    <submittedName>
        <fullName evidence="7">Uncharacterized protein</fullName>
    </submittedName>
</protein>
<evidence type="ECO:0000256" key="3">
    <source>
        <dbReference type="ARBA" id="ARBA00022989"/>
    </source>
</evidence>
<feature type="transmembrane region" description="Helical" evidence="6">
    <location>
        <begin position="325"/>
        <end position="342"/>
    </location>
</feature>
<dbReference type="PANTHER" id="PTHR16201:SF34">
    <property type="entry name" value="LYSOSOMAL AMINO ACID TRANSPORTER 1"/>
    <property type="match status" value="1"/>
</dbReference>
<dbReference type="Gene3D" id="1.20.1280.290">
    <property type="match status" value="2"/>
</dbReference>
<keyword evidence="8" id="KW-1185">Reference proteome</keyword>
<comment type="similarity">
    <text evidence="5">Belongs to the laat-1 family.</text>
</comment>
<dbReference type="AlphaFoldDB" id="A0ABD6EFT8"/>
<dbReference type="SMART" id="SM00679">
    <property type="entry name" value="CTNS"/>
    <property type="match status" value="2"/>
</dbReference>
<dbReference type="InterPro" id="IPR051415">
    <property type="entry name" value="LAAT-1"/>
</dbReference>
<dbReference type="EMBL" id="JBGFUD010000890">
    <property type="protein sequence ID" value="MFH4975412.1"/>
    <property type="molecule type" value="Genomic_DNA"/>
</dbReference>
<proteinExistence type="inferred from homology"/>
<evidence type="ECO:0000256" key="5">
    <source>
        <dbReference type="ARBA" id="ARBA00038039"/>
    </source>
</evidence>
<evidence type="ECO:0000256" key="2">
    <source>
        <dbReference type="ARBA" id="ARBA00022692"/>
    </source>
</evidence>
<accession>A0ABD6EFT8</accession>
<comment type="caution">
    <text evidence="7">The sequence shown here is derived from an EMBL/GenBank/DDBJ whole genome shotgun (WGS) entry which is preliminary data.</text>
</comment>
<feature type="transmembrane region" description="Helical" evidence="6">
    <location>
        <begin position="57"/>
        <end position="79"/>
    </location>
</feature>
<dbReference type="Pfam" id="PF04193">
    <property type="entry name" value="PQ-loop"/>
    <property type="match status" value="2"/>
</dbReference>
<evidence type="ECO:0000313" key="7">
    <source>
        <dbReference type="EMBL" id="MFH4975412.1"/>
    </source>
</evidence>
<feature type="transmembrane region" description="Helical" evidence="6">
    <location>
        <begin position="91"/>
        <end position="111"/>
    </location>
</feature>
<evidence type="ECO:0000256" key="1">
    <source>
        <dbReference type="ARBA" id="ARBA00004141"/>
    </source>
</evidence>
<keyword evidence="2 6" id="KW-0812">Transmembrane</keyword>
<keyword evidence="4 6" id="KW-0472">Membrane</keyword>
<dbReference type="PANTHER" id="PTHR16201">
    <property type="entry name" value="SEVEN TRANSMEMBRANE PROTEIN 1-RELATED"/>
    <property type="match status" value="1"/>
</dbReference>
<feature type="transmembrane region" description="Helical" evidence="6">
    <location>
        <begin position="215"/>
        <end position="233"/>
    </location>
</feature>
<feature type="transmembrane region" description="Helical" evidence="6">
    <location>
        <begin position="283"/>
        <end position="304"/>
    </location>
</feature>
<dbReference type="InterPro" id="IPR006603">
    <property type="entry name" value="PQ-loop_rpt"/>
</dbReference>
<sequence>MFGRFVAPCFSCAFNIGTNDVSINVGNATEEDVGNCIDGIVWITQVFGDCVNSPRKMVGFVIGFVSLVFWLLPMIPQMIDHYRAKKCEGISVYFLLAWLCGDTCNMIGTLLTNQQSIQKITGAYFLSQDACILSQYIYYTVIYPKYRSRTPRKTSILVILPLLSACIFVVPLLSSDETSLSYSDSGTLLSPTSRKILVDNGDQTSSGLPDTTKSIIGYVLGICAAVVAFAARMPQLYRNRKRQTCEGLSLLMFTIIICANTTYGTSILLQSTGNVYIVEHLPWLVNSFICVITDTLVILQFFFYDFSLPGTKHRLITLMVLAKKSDAYFGFGMFVTILKIFYDTLWSSLDMS</sequence>
<feature type="transmembrane region" description="Helical" evidence="6">
    <location>
        <begin position="245"/>
        <end position="263"/>
    </location>
</feature>
<gene>
    <name evidence="7" type="ORF">AB6A40_002121</name>
</gene>
<reference evidence="7 8" key="1">
    <citation type="submission" date="2024-08" db="EMBL/GenBank/DDBJ databases">
        <title>Gnathostoma spinigerum genome.</title>
        <authorList>
            <person name="Gonzalez-Bertolin B."/>
            <person name="Monzon S."/>
            <person name="Zaballos A."/>
            <person name="Jimenez P."/>
            <person name="Dekumyoy P."/>
            <person name="Varona S."/>
            <person name="Cuesta I."/>
            <person name="Sumanam S."/>
            <person name="Adisakwattana P."/>
            <person name="Gasser R.B."/>
            <person name="Hernandez-Gonzalez A."/>
            <person name="Young N.D."/>
            <person name="Perteguer M.J."/>
        </authorList>
    </citation>
    <scope>NUCLEOTIDE SEQUENCE [LARGE SCALE GENOMIC DNA]</scope>
    <source>
        <strain evidence="7">AL3</strain>
        <tissue evidence="7">Liver</tissue>
    </source>
</reference>
<dbReference type="GO" id="GO:0015174">
    <property type="term" value="F:basic amino acid transmembrane transporter activity"/>
    <property type="evidence" value="ECO:0007669"/>
    <property type="project" value="UniProtKB-ARBA"/>
</dbReference>
<evidence type="ECO:0000256" key="6">
    <source>
        <dbReference type="SAM" id="Phobius"/>
    </source>
</evidence>
<organism evidence="7 8">
    <name type="scientific">Gnathostoma spinigerum</name>
    <dbReference type="NCBI Taxonomy" id="75299"/>
    <lineage>
        <taxon>Eukaryota</taxon>
        <taxon>Metazoa</taxon>
        <taxon>Ecdysozoa</taxon>
        <taxon>Nematoda</taxon>
        <taxon>Chromadorea</taxon>
        <taxon>Rhabditida</taxon>
        <taxon>Spirurina</taxon>
        <taxon>Gnathostomatomorpha</taxon>
        <taxon>Gnathostomatoidea</taxon>
        <taxon>Gnathostomatidae</taxon>
        <taxon>Gnathostoma</taxon>
    </lineage>
</organism>
<keyword evidence="3 6" id="KW-1133">Transmembrane helix</keyword>
<evidence type="ECO:0000313" key="8">
    <source>
        <dbReference type="Proteomes" id="UP001608902"/>
    </source>
</evidence>
<dbReference type="FunFam" id="1.20.1280.290:FF:000009">
    <property type="entry name" value="PQ loop repeat family protein"/>
    <property type="match status" value="1"/>
</dbReference>
<dbReference type="Proteomes" id="UP001608902">
    <property type="component" value="Unassembled WGS sequence"/>
</dbReference>
<evidence type="ECO:0000256" key="4">
    <source>
        <dbReference type="ARBA" id="ARBA00023136"/>
    </source>
</evidence>
<name>A0ABD6EFT8_9BILA</name>
<dbReference type="GO" id="GO:0098852">
    <property type="term" value="C:lytic vacuole membrane"/>
    <property type="evidence" value="ECO:0007669"/>
    <property type="project" value="UniProtKB-ARBA"/>
</dbReference>
<comment type="subcellular location">
    <subcellularLocation>
        <location evidence="1">Membrane</location>
        <topology evidence="1">Multi-pass membrane protein</topology>
    </subcellularLocation>
</comment>
<feature type="transmembrane region" description="Helical" evidence="6">
    <location>
        <begin position="154"/>
        <end position="173"/>
    </location>
</feature>